<dbReference type="AlphaFoldDB" id="U4LBV9"/>
<keyword evidence="2" id="KW-1185">Reference proteome</keyword>
<gene>
    <name evidence="1" type="ORF">PCON_05665</name>
</gene>
<accession>U4LBV9</accession>
<protein>
    <submittedName>
        <fullName evidence="1">Uncharacterized protein</fullName>
    </submittedName>
</protein>
<reference evidence="1 2" key="1">
    <citation type="journal article" date="2013" name="PLoS Genet.">
        <title>The genome and development-dependent transcriptomes of Pyronema confluens: a window into fungal evolution.</title>
        <authorList>
            <person name="Traeger S."/>
            <person name="Altegoer F."/>
            <person name="Freitag M."/>
            <person name="Gabaldon T."/>
            <person name="Kempken F."/>
            <person name="Kumar A."/>
            <person name="Marcet-Houben M."/>
            <person name="Poggeler S."/>
            <person name="Stajich J.E."/>
            <person name="Nowrousian M."/>
        </authorList>
    </citation>
    <scope>NUCLEOTIDE SEQUENCE [LARGE SCALE GENOMIC DNA]</scope>
    <source>
        <strain evidence="2">CBS 100304</strain>
        <tissue evidence="1">Vegetative mycelium</tissue>
    </source>
</reference>
<evidence type="ECO:0000313" key="1">
    <source>
        <dbReference type="EMBL" id="CCX29594.1"/>
    </source>
</evidence>
<dbReference type="Proteomes" id="UP000018144">
    <property type="component" value="Unassembled WGS sequence"/>
</dbReference>
<dbReference type="EMBL" id="HF935279">
    <property type="protein sequence ID" value="CCX29594.1"/>
    <property type="molecule type" value="Genomic_DNA"/>
</dbReference>
<proteinExistence type="predicted"/>
<sequence length="55" mass="6722">MFDELAPHMHFSLCIPYLIREHCNLFKSNLRYKRDTYPNLWSIEMKCKGISRRDC</sequence>
<name>U4LBV9_PYROM</name>
<organism evidence="1 2">
    <name type="scientific">Pyronema omphalodes (strain CBS 100304)</name>
    <name type="common">Pyronema confluens</name>
    <dbReference type="NCBI Taxonomy" id="1076935"/>
    <lineage>
        <taxon>Eukaryota</taxon>
        <taxon>Fungi</taxon>
        <taxon>Dikarya</taxon>
        <taxon>Ascomycota</taxon>
        <taxon>Pezizomycotina</taxon>
        <taxon>Pezizomycetes</taxon>
        <taxon>Pezizales</taxon>
        <taxon>Pyronemataceae</taxon>
        <taxon>Pyronema</taxon>
    </lineage>
</organism>
<evidence type="ECO:0000313" key="2">
    <source>
        <dbReference type="Proteomes" id="UP000018144"/>
    </source>
</evidence>